<gene>
    <name evidence="9" type="ORF">HNQ60_003300</name>
</gene>
<dbReference type="Gene3D" id="3.30.830.10">
    <property type="entry name" value="Metalloenzyme, LuxS/M16 peptidase-like"/>
    <property type="match status" value="2"/>
</dbReference>
<protein>
    <submittedName>
        <fullName evidence="9">Putative Zn-dependent peptidase</fullName>
    </submittedName>
</protein>
<keyword evidence="2" id="KW-0645">Protease</keyword>
<reference evidence="9 10" key="1">
    <citation type="submission" date="2020-08" db="EMBL/GenBank/DDBJ databases">
        <title>Genomic Encyclopedia of Type Strains, Phase IV (KMG-IV): sequencing the most valuable type-strain genomes for metagenomic binning, comparative biology and taxonomic classification.</title>
        <authorList>
            <person name="Goeker M."/>
        </authorList>
    </citation>
    <scope>NUCLEOTIDE SEQUENCE [LARGE SCALE GENOMIC DNA]</scope>
    <source>
        <strain evidence="9 10">DSM 26723</strain>
    </source>
</reference>
<dbReference type="Pfam" id="PF00675">
    <property type="entry name" value="Peptidase_M16"/>
    <property type="match status" value="1"/>
</dbReference>
<feature type="signal peptide" evidence="6">
    <location>
        <begin position="1"/>
        <end position="20"/>
    </location>
</feature>
<evidence type="ECO:0000313" key="9">
    <source>
        <dbReference type="EMBL" id="MBB6094419.1"/>
    </source>
</evidence>
<evidence type="ECO:0000256" key="3">
    <source>
        <dbReference type="ARBA" id="ARBA00022801"/>
    </source>
</evidence>
<dbReference type="InterPro" id="IPR011765">
    <property type="entry name" value="Pept_M16_N"/>
</dbReference>
<dbReference type="SUPFAM" id="SSF63411">
    <property type="entry name" value="LuxS/MPP-like metallohydrolase"/>
    <property type="match status" value="2"/>
</dbReference>
<dbReference type="PANTHER" id="PTHR43690:SF17">
    <property type="entry name" value="PROTEIN YHJJ"/>
    <property type="match status" value="1"/>
</dbReference>
<evidence type="ECO:0000256" key="4">
    <source>
        <dbReference type="ARBA" id="ARBA00022833"/>
    </source>
</evidence>
<comment type="similarity">
    <text evidence="1">Belongs to the peptidase M16 family.</text>
</comment>
<feature type="domain" description="Peptidase M16 N-terminal" evidence="7">
    <location>
        <begin position="51"/>
        <end position="168"/>
    </location>
</feature>
<evidence type="ECO:0000256" key="2">
    <source>
        <dbReference type="ARBA" id="ARBA00022670"/>
    </source>
</evidence>
<organism evidence="9 10">
    <name type="scientific">Povalibacter uvarum</name>
    <dbReference type="NCBI Taxonomy" id="732238"/>
    <lineage>
        <taxon>Bacteria</taxon>
        <taxon>Pseudomonadati</taxon>
        <taxon>Pseudomonadota</taxon>
        <taxon>Gammaproteobacteria</taxon>
        <taxon>Steroidobacterales</taxon>
        <taxon>Steroidobacteraceae</taxon>
        <taxon>Povalibacter</taxon>
    </lineage>
</organism>
<evidence type="ECO:0000256" key="6">
    <source>
        <dbReference type="SAM" id="SignalP"/>
    </source>
</evidence>
<dbReference type="GO" id="GO:0046872">
    <property type="term" value="F:metal ion binding"/>
    <property type="evidence" value="ECO:0007669"/>
    <property type="project" value="InterPro"/>
</dbReference>
<evidence type="ECO:0000313" key="10">
    <source>
        <dbReference type="Proteomes" id="UP000588068"/>
    </source>
</evidence>
<keyword evidence="6" id="KW-0732">Signal</keyword>
<dbReference type="Proteomes" id="UP000588068">
    <property type="component" value="Unassembled WGS sequence"/>
</dbReference>
<evidence type="ECO:0000256" key="5">
    <source>
        <dbReference type="ARBA" id="ARBA00023049"/>
    </source>
</evidence>
<dbReference type="InterPro" id="IPR007863">
    <property type="entry name" value="Peptidase_M16_C"/>
</dbReference>
<evidence type="ECO:0000259" key="8">
    <source>
        <dbReference type="Pfam" id="PF05193"/>
    </source>
</evidence>
<evidence type="ECO:0000256" key="1">
    <source>
        <dbReference type="ARBA" id="ARBA00007261"/>
    </source>
</evidence>
<dbReference type="InterPro" id="IPR050626">
    <property type="entry name" value="Peptidase_M16"/>
</dbReference>
<keyword evidence="3" id="KW-0378">Hydrolase</keyword>
<keyword evidence="10" id="KW-1185">Reference proteome</keyword>
<dbReference type="GO" id="GO:0008237">
    <property type="term" value="F:metallopeptidase activity"/>
    <property type="evidence" value="ECO:0007669"/>
    <property type="project" value="UniProtKB-KW"/>
</dbReference>
<feature type="domain" description="Peptidase M16 C-terminal" evidence="8">
    <location>
        <begin position="207"/>
        <end position="390"/>
    </location>
</feature>
<comment type="caution">
    <text evidence="9">The sequence shown here is derived from an EMBL/GenBank/DDBJ whole genome shotgun (WGS) entry which is preliminary data.</text>
</comment>
<evidence type="ECO:0000259" key="7">
    <source>
        <dbReference type="Pfam" id="PF00675"/>
    </source>
</evidence>
<dbReference type="AlphaFoldDB" id="A0A841HQ10"/>
<dbReference type="Pfam" id="PF05193">
    <property type="entry name" value="Peptidase_M16_C"/>
    <property type="match status" value="1"/>
</dbReference>
<sequence>MNRAAIFTLVALLQFGCATAPTPPAADAKKPAAVPALSVPVDYYKLSNGLRVVLSEDHSVPVASIGIYYNIGFRIEPKDRTGFAHLFEHLMFQGSQNLAKGQFFKLVQGLGGTLNGSTRFDFTNYYEAFPSNALETMLWAEGDRMRSLDITQENLENQQGVVKEEVKVNVLNRPYGGFPWLQLPQYANTNWYNAHNFYGDLQHIDAATLEEARTFFRTYYVPGNAVLVVAGDFDPAQAKKWIEQYFSTIPAAPVPAIPDVSEPRQTAEKQVSYTDALAPRPALAIGYHVPPRWTPEHFAFGLIDEILLQGESSRLHRDLVQKRGFTDSVSGGINLLGNMFNYSGPMLWSASLLHDPTTPQAEIMGAFDENVERLRTELVTQDELDRARRTIRSQLYDIVGSSTRLGLIDLLACFALFDDDPSRINHIEAEFAKVTPELVRKTAQEYLRRDNRTVMTLTPGKATQNQGAAQ</sequence>
<dbReference type="GO" id="GO:0006508">
    <property type="term" value="P:proteolysis"/>
    <property type="evidence" value="ECO:0007669"/>
    <property type="project" value="UniProtKB-KW"/>
</dbReference>
<proteinExistence type="inferred from homology"/>
<accession>A0A841HQ10</accession>
<name>A0A841HQ10_9GAMM</name>
<dbReference type="InterPro" id="IPR011249">
    <property type="entry name" value="Metalloenz_LuxS/M16"/>
</dbReference>
<keyword evidence="4" id="KW-0862">Zinc</keyword>
<keyword evidence="5" id="KW-0482">Metalloprotease</keyword>
<dbReference type="RefSeq" id="WP_184333666.1">
    <property type="nucleotide sequence ID" value="NZ_JACHHZ010000003.1"/>
</dbReference>
<dbReference type="PANTHER" id="PTHR43690">
    <property type="entry name" value="NARDILYSIN"/>
    <property type="match status" value="1"/>
</dbReference>
<feature type="chain" id="PRO_5032432999" evidence="6">
    <location>
        <begin position="21"/>
        <end position="470"/>
    </location>
</feature>
<dbReference type="EMBL" id="JACHHZ010000003">
    <property type="protein sequence ID" value="MBB6094419.1"/>
    <property type="molecule type" value="Genomic_DNA"/>
</dbReference>